<dbReference type="PROSITE" id="PS00584">
    <property type="entry name" value="PFKB_KINASES_2"/>
    <property type="match status" value="1"/>
</dbReference>
<evidence type="ECO:0000256" key="4">
    <source>
        <dbReference type="RuleBase" id="RU003704"/>
    </source>
</evidence>
<dbReference type="InterPro" id="IPR002139">
    <property type="entry name" value="Ribo/fructo_kinase"/>
</dbReference>
<dbReference type="PANTHER" id="PTHR10584">
    <property type="entry name" value="SUGAR KINASE"/>
    <property type="match status" value="1"/>
</dbReference>
<dbReference type="InterPro" id="IPR029056">
    <property type="entry name" value="Ribokinase-like"/>
</dbReference>
<dbReference type="Proteomes" id="UP000190135">
    <property type="component" value="Unassembled WGS sequence"/>
</dbReference>
<comment type="similarity">
    <text evidence="1 4">Belongs to the carbohydrate kinase PfkB family.</text>
</comment>
<dbReference type="STRING" id="1365950.SAMN05428963_1116"/>
<evidence type="ECO:0000256" key="1">
    <source>
        <dbReference type="ARBA" id="ARBA00010688"/>
    </source>
</evidence>
<dbReference type="GO" id="GO:0005829">
    <property type="term" value="C:cytosol"/>
    <property type="evidence" value="ECO:0007669"/>
    <property type="project" value="TreeGrafter"/>
</dbReference>
<evidence type="ECO:0000256" key="2">
    <source>
        <dbReference type="ARBA" id="ARBA00022679"/>
    </source>
</evidence>
<dbReference type="EMBL" id="FUXL01000011">
    <property type="protein sequence ID" value="SKA27730.1"/>
    <property type="molecule type" value="Genomic_DNA"/>
</dbReference>
<evidence type="ECO:0000259" key="5">
    <source>
        <dbReference type="Pfam" id="PF00294"/>
    </source>
</evidence>
<evidence type="ECO:0000256" key="3">
    <source>
        <dbReference type="ARBA" id="ARBA00022777"/>
    </source>
</evidence>
<accession>A0A1T4SHE7</accession>
<dbReference type="PRINTS" id="PR00990">
    <property type="entry name" value="RIBOKINASE"/>
</dbReference>
<organism evidence="6 7">
    <name type="scientific">Consotaella salsifontis</name>
    <dbReference type="NCBI Taxonomy" id="1365950"/>
    <lineage>
        <taxon>Bacteria</taxon>
        <taxon>Pseudomonadati</taxon>
        <taxon>Pseudomonadota</taxon>
        <taxon>Alphaproteobacteria</taxon>
        <taxon>Hyphomicrobiales</taxon>
        <taxon>Aurantimonadaceae</taxon>
        <taxon>Consotaella</taxon>
    </lineage>
</organism>
<keyword evidence="7" id="KW-1185">Reference proteome</keyword>
<dbReference type="Gene3D" id="3.40.1190.20">
    <property type="match status" value="1"/>
</dbReference>
<feature type="domain" description="Carbohydrate kinase PfkB" evidence="5">
    <location>
        <begin position="6"/>
        <end position="288"/>
    </location>
</feature>
<dbReference type="PANTHER" id="PTHR10584:SF157">
    <property type="entry name" value="SULFOFRUCTOSE KINASE"/>
    <property type="match status" value="1"/>
</dbReference>
<keyword evidence="3 4" id="KW-0418">Kinase</keyword>
<reference evidence="7" key="1">
    <citation type="submission" date="2017-02" db="EMBL/GenBank/DDBJ databases">
        <authorList>
            <person name="Varghese N."/>
            <person name="Submissions S."/>
        </authorList>
    </citation>
    <scope>NUCLEOTIDE SEQUENCE [LARGE SCALE GENOMIC DNA]</scope>
    <source>
        <strain evidence="7">USBA 369</strain>
    </source>
</reference>
<evidence type="ECO:0000313" key="6">
    <source>
        <dbReference type="EMBL" id="SKA27730.1"/>
    </source>
</evidence>
<dbReference type="SUPFAM" id="SSF53613">
    <property type="entry name" value="Ribokinase-like"/>
    <property type="match status" value="1"/>
</dbReference>
<dbReference type="GO" id="GO:0016301">
    <property type="term" value="F:kinase activity"/>
    <property type="evidence" value="ECO:0007669"/>
    <property type="project" value="UniProtKB-KW"/>
</dbReference>
<proteinExistence type="inferred from homology"/>
<dbReference type="InterPro" id="IPR011611">
    <property type="entry name" value="PfkB_dom"/>
</dbReference>
<sequence length="303" mass="32115">MARSALACVGSAVLDRIYRVEEFPFESGKYVARGYAEVGGGPAATAAVAAVRLGWLTHLVAPVGEDDGAISIINELAQWGVITRDVHKVTGATSSTSAVLVDAQGERIIVNHRHPLIDSTVEWIEEIDFSVFTAVLADVRWPRGSERALSAARRAGVTTLLDGDVCPDDISPLVALADHVAFSQPGLQRFTGTDDLRVGLGIAANKTSGTVYVTVGEKGCYWLEEGRLCHCDGFKVKVVDTTGAGDVFHGALLVALAEGLRGRKAIRFASATAALKCLQPGGRSGIPDRSQLGRFMESARETL</sequence>
<dbReference type="Pfam" id="PF00294">
    <property type="entry name" value="PfkB"/>
    <property type="match status" value="1"/>
</dbReference>
<dbReference type="AlphaFoldDB" id="A0A1T4SHE7"/>
<dbReference type="InterPro" id="IPR002173">
    <property type="entry name" value="Carboh/pur_kinase_PfkB_CS"/>
</dbReference>
<protein>
    <submittedName>
        <fullName evidence="6">Sulfofructose kinase</fullName>
    </submittedName>
</protein>
<dbReference type="GO" id="GO:0006796">
    <property type="term" value="P:phosphate-containing compound metabolic process"/>
    <property type="evidence" value="ECO:0007669"/>
    <property type="project" value="UniProtKB-ARBA"/>
</dbReference>
<dbReference type="OrthoDB" id="9795789at2"/>
<keyword evidence="2 4" id="KW-0808">Transferase</keyword>
<gene>
    <name evidence="6" type="ORF">SAMN05428963_1116</name>
</gene>
<name>A0A1T4SHE7_9HYPH</name>
<evidence type="ECO:0000313" key="7">
    <source>
        <dbReference type="Proteomes" id="UP000190135"/>
    </source>
</evidence>
<dbReference type="RefSeq" id="WP_078709286.1">
    <property type="nucleotide sequence ID" value="NZ_FUXL01000011.1"/>
</dbReference>